<accession>A0ABR3FUB7</accession>
<reference evidence="11 12" key="1">
    <citation type="submission" date="2024-02" db="EMBL/GenBank/DDBJ databases">
        <title>A draft genome for the cacao thread blight pathogen Marasmius crinis-equi.</title>
        <authorList>
            <person name="Cohen S.P."/>
            <person name="Baruah I.K."/>
            <person name="Amoako-Attah I."/>
            <person name="Bukari Y."/>
            <person name="Meinhardt L.W."/>
            <person name="Bailey B.A."/>
        </authorList>
    </citation>
    <scope>NUCLEOTIDE SEQUENCE [LARGE SCALE GENOMIC DNA]</scope>
    <source>
        <strain evidence="11 12">GH-76</strain>
    </source>
</reference>
<feature type="compositionally biased region" description="Acidic residues" evidence="8">
    <location>
        <begin position="117"/>
        <end position="134"/>
    </location>
</feature>
<feature type="compositionally biased region" description="Acidic residues" evidence="8">
    <location>
        <begin position="156"/>
        <end position="182"/>
    </location>
</feature>
<dbReference type="SUPFAM" id="SSF54928">
    <property type="entry name" value="RNA-binding domain, RBD"/>
    <property type="match status" value="1"/>
</dbReference>
<evidence type="ECO:0000313" key="12">
    <source>
        <dbReference type="Proteomes" id="UP001465976"/>
    </source>
</evidence>
<feature type="compositionally biased region" description="Basic residues" evidence="8">
    <location>
        <begin position="195"/>
        <end position="204"/>
    </location>
</feature>
<dbReference type="EMBL" id="JBAHYK010000155">
    <property type="protein sequence ID" value="KAL0577442.1"/>
    <property type="molecule type" value="Genomic_DNA"/>
</dbReference>
<dbReference type="PROSITE" id="PS50102">
    <property type="entry name" value="RRM"/>
    <property type="match status" value="1"/>
</dbReference>
<gene>
    <name evidence="11" type="primary">NOP12_1</name>
    <name evidence="10" type="synonym">NOP12_2</name>
    <name evidence="11" type="ORF">V5O48_003059</name>
    <name evidence="10" type="ORF">V5O48_004552</name>
</gene>
<evidence type="ECO:0000313" key="11">
    <source>
        <dbReference type="EMBL" id="KAL0578967.1"/>
    </source>
</evidence>
<comment type="subcellular location">
    <subcellularLocation>
        <location evidence="2">Nucleus</location>
        <location evidence="2">Nucleolus</location>
    </subcellularLocation>
</comment>
<feature type="compositionally biased region" description="Basic and acidic residues" evidence="8">
    <location>
        <begin position="548"/>
        <end position="557"/>
    </location>
</feature>
<feature type="region of interest" description="Disordered" evidence="8">
    <location>
        <begin position="540"/>
        <end position="667"/>
    </location>
</feature>
<organism evidence="11 12">
    <name type="scientific">Marasmius crinis-equi</name>
    <dbReference type="NCBI Taxonomy" id="585013"/>
    <lineage>
        <taxon>Eukaryota</taxon>
        <taxon>Fungi</taxon>
        <taxon>Dikarya</taxon>
        <taxon>Basidiomycota</taxon>
        <taxon>Agaricomycotina</taxon>
        <taxon>Agaricomycetes</taxon>
        <taxon>Agaricomycetidae</taxon>
        <taxon>Agaricales</taxon>
        <taxon>Marasmiineae</taxon>
        <taxon>Marasmiaceae</taxon>
        <taxon>Marasmius</taxon>
    </lineage>
</organism>
<comment type="caution">
    <text evidence="11">The sequence shown here is derived from an EMBL/GenBank/DDBJ whole genome shotgun (WGS) entry which is preliminary data.</text>
</comment>
<feature type="compositionally biased region" description="Basic and acidic residues" evidence="8">
    <location>
        <begin position="617"/>
        <end position="635"/>
    </location>
</feature>
<feature type="region of interest" description="Disordered" evidence="8">
    <location>
        <begin position="260"/>
        <end position="320"/>
    </location>
</feature>
<feature type="domain" description="RRM" evidence="9">
    <location>
        <begin position="427"/>
        <end position="536"/>
    </location>
</feature>
<dbReference type="PANTHER" id="PTHR23236">
    <property type="entry name" value="EUKARYOTIC TRANSLATION INITIATION FACTOR 4B/4H"/>
    <property type="match status" value="1"/>
</dbReference>
<comment type="function">
    <text evidence="1">Involved in pre-25S rRNA processing.</text>
</comment>
<keyword evidence="6" id="KW-0539">Nucleus</keyword>
<evidence type="ECO:0000259" key="9">
    <source>
        <dbReference type="PROSITE" id="PS50102"/>
    </source>
</evidence>
<evidence type="ECO:0000256" key="2">
    <source>
        <dbReference type="ARBA" id="ARBA00004604"/>
    </source>
</evidence>
<evidence type="ECO:0000256" key="7">
    <source>
        <dbReference type="PROSITE-ProRule" id="PRU00176"/>
    </source>
</evidence>
<feature type="region of interest" description="Disordered" evidence="8">
    <location>
        <begin position="457"/>
        <end position="479"/>
    </location>
</feature>
<keyword evidence="5 7" id="KW-0694">RNA-binding</keyword>
<feature type="compositionally biased region" description="Basic residues" evidence="8">
    <location>
        <begin position="286"/>
        <end position="297"/>
    </location>
</feature>
<feature type="compositionally biased region" description="Basic and acidic residues" evidence="8">
    <location>
        <begin position="579"/>
        <end position="600"/>
    </location>
</feature>
<evidence type="ECO:0000256" key="4">
    <source>
        <dbReference type="ARBA" id="ARBA00015520"/>
    </source>
</evidence>
<feature type="compositionally biased region" description="Acidic residues" evidence="8">
    <location>
        <begin position="464"/>
        <end position="474"/>
    </location>
</feature>
<feature type="region of interest" description="Disordered" evidence="8">
    <location>
        <begin position="22"/>
        <end position="223"/>
    </location>
</feature>
<evidence type="ECO:0000256" key="8">
    <source>
        <dbReference type="SAM" id="MobiDB-lite"/>
    </source>
</evidence>
<keyword evidence="12" id="KW-1185">Reference proteome</keyword>
<evidence type="ECO:0000313" key="10">
    <source>
        <dbReference type="EMBL" id="KAL0577442.1"/>
    </source>
</evidence>
<dbReference type="SMART" id="SM00360">
    <property type="entry name" value="RRM"/>
    <property type="match status" value="1"/>
</dbReference>
<sequence>MALSSLLLGGKKTSIDKELDSLFKTDVPTARPPPSTPVSITTSTDVPNLKRKHESAEVDHPESSKRVKGGSVKDEKKKGKQPKVVEKEKSKKREKVKAEEKKEEKKKKEKKAKPMEEESAEEEPMASDDEENADLENAYLVKSLTGKKGKEKAPENDSDDEEQEENDEDLEEQGDTSEESESDASPPQHESITKSSKKRTKTAKVKFVPSEETPEQRDSRTIFVGNLSVEVAQKKALRKQLQRHVLSLISTSGPKPKIESIRFRSVPFSVPTSTLPDDDKDDPKLKGKGGKKSKSSSRQHDLDRTSNWRDKNAEGETEKTFLTPAQKKKVAFISQDFHDSANNMHAYIVFAHPPPADAEEASKRKPNLPPPPETMDPYEAARLAQEACDGSLFMERMLRVDIAAKNPVAAAVNTEGRVVKTDVDPKKCVFVGNLDFESKEEDVRVFFEGVIKAEKGPRPLKAGEEDDSDGEEGDTGPRPRTWVKRVRIIRDKDTQLGKGFAYVQFVDNECVDEILALEPSKLKFAKRKLRVERCKTLPGVSTKLSSKPKSDKTDKSSKKSSRPTAPVLVPKGDPSLGEKLVHMSKEDRKKAKASDPERLARRLAKKKSRMALATPGKDSEGLKILGKDRNRERKGASTKGKGKTGVGSSSKSRVRSERNAARRNVKK</sequence>
<evidence type="ECO:0000256" key="1">
    <source>
        <dbReference type="ARBA" id="ARBA00002475"/>
    </source>
</evidence>
<evidence type="ECO:0000256" key="6">
    <source>
        <dbReference type="ARBA" id="ARBA00023242"/>
    </source>
</evidence>
<dbReference type="InterPro" id="IPR000504">
    <property type="entry name" value="RRM_dom"/>
</dbReference>
<feature type="compositionally biased region" description="Basic and acidic residues" evidence="8">
    <location>
        <begin position="54"/>
        <end position="103"/>
    </location>
</feature>
<evidence type="ECO:0000256" key="3">
    <source>
        <dbReference type="ARBA" id="ARBA00007077"/>
    </source>
</evidence>
<dbReference type="Proteomes" id="UP001465976">
    <property type="component" value="Unassembled WGS sequence"/>
</dbReference>
<comment type="similarity">
    <text evidence="3">Belongs to the RRM RBM34 family.</text>
</comment>
<dbReference type="PANTHER" id="PTHR23236:SF25">
    <property type="entry name" value="RNA-BINDING PROTEIN 34"/>
    <property type="match status" value="1"/>
</dbReference>
<dbReference type="EMBL" id="JBAHYK010000077">
    <property type="protein sequence ID" value="KAL0578967.1"/>
    <property type="molecule type" value="Genomic_DNA"/>
</dbReference>
<proteinExistence type="inferred from homology"/>
<feature type="compositionally biased region" description="Basic and acidic residues" evidence="8">
    <location>
        <begin position="298"/>
        <end position="319"/>
    </location>
</feature>
<dbReference type="InterPro" id="IPR012677">
    <property type="entry name" value="Nucleotide-bd_a/b_plait_sf"/>
</dbReference>
<dbReference type="Gene3D" id="3.30.70.330">
    <property type="match status" value="2"/>
</dbReference>
<dbReference type="InterPro" id="IPR035979">
    <property type="entry name" value="RBD_domain_sf"/>
</dbReference>
<evidence type="ECO:0000256" key="5">
    <source>
        <dbReference type="ARBA" id="ARBA00022884"/>
    </source>
</evidence>
<protein>
    <recommendedName>
        <fullName evidence="4">Nucleolar protein 12</fullName>
    </recommendedName>
</protein>
<name>A0ABR3FUB7_9AGAR</name>